<accession>A0A1H9QJG3</accession>
<dbReference type="AlphaFoldDB" id="A0A1H9QJG3"/>
<dbReference type="InterPro" id="IPR008306">
    <property type="entry name" value="UCP018008"/>
</dbReference>
<dbReference type="Pfam" id="PF04250">
    <property type="entry name" value="DUF429"/>
    <property type="match status" value="1"/>
</dbReference>
<evidence type="ECO:0000313" key="2">
    <source>
        <dbReference type="Proteomes" id="UP000199019"/>
    </source>
</evidence>
<evidence type="ECO:0000313" key="1">
    <source>
        <dbReference type="EMBL" id="SER60594.1"/>
    </source>
</evidence>
<gene>
    <name evidence="1" type="ORF">SAMN05216199_0650</name>
</gene>
<sequence length="261" mass="28166">MSRTRTAHAGVDLAWGQRARTGVAVVSAQGALMVSGSVVTDAEIAGFLRPYAAELATVAVDAPLIVTNPTGQRPCEREIGAVFGRYGAGAYPANTSNPHFNPPRSATLADRLGWSIDPAHMGRPGAPVCLEVYPHPAMVGLFGLPYTIPYKAKRGRDLASLKAAYEVLLNAMDRHFPELDLRSSERWAVLRANAAGAQRKVELERIEDEIDAIVCAHLAWLWSNRPGALRVYGDVASGYIVAPPPPPHPPVRRPRDVTPRT</sequence>
<keyword evidence="2" id="KW-1185">Reference proteome</keyword>
<dbReference type="STRING" id="587636.SAMN05216199_0650"/>
<organism evidence="1 2">
    <name type="scientific">Pedococcus cremeus</name>
    <dbReference type="NCBI Taxonomy" id="587636"/>
    <lineage>
        <taxon>Bacteria</taxon>
        <taxon>Bacillati</taxon>
        <taxon>Actinomycetota</taxon>
        <taxon>Actinomycetes</taxon>
        <taxon>Micrococcales</taxon>
        <taxon>Intrasporangiaceae</taxon>
        <taxon>Pedococcus</taxon>
    </lineage>
</organism>
<name>A0A1H9QJG3_9MICO</name>
<protein>
    <submittedName>
        <fullName evidence="1">Predicted nuclease (RNAse H fold)</fullName>
    </submittedName>
</protein>
<reference evidence="2" key="1">
    <citation type="submission" date="2016-10" db="EMBL/GenBank/DDBJ databases">
        <authorList>
            <person name="Varghese N."/>
            <person name="Submissions S."/>
        </authorList>
    </citation>
    <scope>NUCLEOTIDE SEQUENCE [LARGE SCALE GENOMIC DNA]</scope>
    <source>
        <strain evidence="2">CGMCC 1.6963</strain>
    </source>
</reference>
<dbReference type="RefSeq" id="WP_177180214.1">
    <property type="nucleotide sequence ID" value="NZ_FOHB01000001.1"/>
</dbReference>
<dbReference type="EMBL" id="FOHB01000001">
    <property type="protein sequence ID" value="SER60594.1"/>
    <property type="molecule type" value="Genomic_DNA"/>
</dbReference>
<proteinExistence type="predicted"/>
<dbReference type="Proteomes" id="UP000199019">
    <property type="component" value="Unassembled WGS sequence"/>
</dbReference>
<dbReference type="InterPro" id="IPR007362">
    <property type="entry name" value="DUF429"/>
</dbReference>
<dbReference type="PIRSF" id="PIRSF018008">
    <property type="entry name" value="UCP018008"/>
    <property type="match status" value="1"/>
</dbReference>